<feature type="region of interest" description="Disordered" evidence="1">
    <location>
        <begin position="88"/>
        <end position="107"/>
    </location>
</feature>
<keyword evidence="4" id="KW-1185">Reference proteome</keyword>
<dbReference type="EMBL" id="VSRR010080026">
    <property type="protein sequence ID" value="MPC89137.1"/>
    <property type="molecule type" value="Genomic_DNA"/>
</dbReference>
<dbReference type="OrthoDB" id="5586934at2759"/>
<evidence type="ECO:0000256" key="2">
    <source>
        <dbReference type="SAM" id="Phobius"/>
    </source>
</evidence>
<proteinExistence type="predicted"/>
<evidence type="ECO:0000313" key="4">
    <source>
        <dbReference type="Proteomes" id="UP000324222"/>
    </source>
</evidence>
<dbReference type="PANTHER" id="PTHR33802">
    <property type="entry name" value="SI:CH211-161H7.5-RELATED"/>
    <property type="match status" value="1"/>
</dbReference>
<dbReference type="Proteomes" id="UP000324222">
    <property type="component" value="Unassembled WGS sequence"/>
</dbReference>
<evidence type="ECO:0000313" key="3">
    <source>
        <dbReference type="EMBL" id="MPC89137.1"/>
    </source>
</evidence>
<feature type="transmembrane region" description="Helical" evidence="2">
    <location>
        <begin position="29"/>
        <end position="51"/>
    </location>
</feature>
<name>A0A5B7J6G9_PORTR</name>
<organism evidence="3 4">
    <name type="scientific">Portunus trituberculatus</name>
    <name type="common">Swimming crab</name>
    <name type="synonym">Neptunus trituberculatus</name>
    <dbReference type="NCBI Taxonomy" id="210409"/>
    <lineage>
        <taxon>Eukaryota</taxon>
        <taxon>Metazoa</taxon>
        <taxon>Ecdysozoa</taxon>
        <taxon>Arthropoda</taxon>
        <taxon>Crustacea</taxon>
        <taxon>Multicrustacea</taxon>
        <taxon>Malacostraca</taxon>
        <taxon>Eumalacostraca</taxon>
        <taxon>Eucarida</taxon>
        <taxon>Decapoda</taxon>
        <taxon>Pleocyemata</taxon>
        <taxon>Brachyura</taxon>
        <taxon>Eubrachyura</taxon>
        <taxon>Portunoidea</taxon>
        <taxon>Portunidae</taxon>
        <taxon>Portuninae</taxon>
        <taxon>Portunus</taxon>
    </lineage>
</organism>
<keyword evidence="2" id="KW-0812">Transmembrane</keyword>
<keyword evidence="2" id="KW-0472">Membrane</keyword>
<evidence type="ECO:0000256" key="1">
    <source>
        <dbReference type="SAM" id="MobiDB-lite"/>
    </source>
</evidence>
<keyword evidence="2" id="KW-1133">Transmembrane helix</keyword>
<feature type="transmembrane region" description="Helical" evidence="2">
    <location>
        <begin position="56"/>
        <end position="78"/>
    </location>
</feature>
<protein>
    <submittedName>
        <fullName evidence="3">Uncharacterized protein</fullName>
    </submittedName>
</protein>
<accession>A0A5B7J6G9</accession>
<gene>
    <name evidence="3" type="ORF">E2C01_084070</name>
</gene>
<dbReference type="PANTHER" id="PTHR33802:SF1">
    <property type="entry name" value="XK-RELATED PROTEIN"/>
    <property type="match status" value="1"/>
</dbReference>
<reference evidence="3 4" key="1">
    <citation type="submission" date="2019-05" db="EMBL/GenBank/DDBJ databases">
        <title>Another draft genome of Portunus trituberculatus and its Hox gene families provides insights of decapod evolution.</title>
        <authorList>
            <person name="Jeong J.-H."/>
            <person name="Song I."/>
            <person name="Kim S."/>
            <person name="Choi T."/>
            <person name="Kim D."/>
            <person name="Ryu S."/>
            <person name="Kim W."/>
        </authorList>
    </citation>
    <scope>NUCLEOTIDE SEQUENCE [LARGE SCALE GENOMIC DNA]</scope>
    <source>
        <tissue evidence="3">Muscle</tissue>
    </source>
</reference>
<comment type="caution">
    <text evidence="3">The sequence shown here is derived from an EMBL/GenBank/DDBJ whole genome shotgun (WGS) entry which is preliminary data.</text>
</comment>
<sequence length="143" mass="15633">MIAFLSSRAALILLCRRNAVGPVYVSPGVLTTGFLVTYTLNLLANIAWLFLWDNELIIYASAVLWFICLTNWIALGILHGNPPARKPLPRVRKPNLHSGSGQDSNPCVWRPLGPQSTHGSTVPLSLYHGGSLTTAVYQGHKDD</sequence>
<dbReference type="AlphaFoldDB" id="A0A5B7J6G9"/>